<gene>
    <name evidence="3" type="ORF">UFOVP349_21</name>
</gene>
<reference evidence="3" key="1">
    <citation type="submission" date="2020-04" db="EMBL/GenBank/DDBJ databases">
        <authorList>
            <person name="Chiriac C."/>
            <person name="Salcher M."/>
            <person name="Ghai R."/>
            <person name="Kavagutti S V."/>
        </authorList>
    </citation>
    <scope>NUCLEOTIDE SEQUENCE</scope>
</reference>
<proteinExistence type="predicted"/>
<protein>
    <recommendedName>
        <fullName evidence="2">Acb2/Tad1 hairpin domain-containing protein</fullName>
    </recommendedName>
</protein>
<name>A0A6J5M162_9CAUD</name>
<sequence>MEPRTIPTRNIGFSSLGPVNSQLTIYAHGEPSIGGAQPHYEIHGGGVRVISFQNGTVPEVGINGVTVEALIAICVDQLKSFQSGPFSCRENAVAITKLEEAQMWLEKRMRDRAARGVEGTYQK</sequence>
<dbReference type="EMBL" id="LR796357">
    <property type="protein sequence ID" value="CAB4139223.1"/>
    <property type="molecule type" value="Genomic_DNA"/>
</dbReference>
<keyword evidence="1" id="KW-0547">Nucleotide-binding</keyword>
<dbReference type="GO" id="GO:0000166">
    <property type="term" value="F:nucleotide binding"/>
    <property type="evidence" value="ECO:0007669"/>
    <property type="project" value="UniProtKB-KW"/>
</dbReference>
<accession>A0A6J5M162</accession>
<dbReference type="Pfam" id="PF24729">
    <property type="entry name" value="Acb2_Tad1_hairpin"/>
    <property type="match status" value="1"/>
</dbReference>
<evidence type="ECO:0000313" key="3">
    <source>
        <dbReference type="EMBL" id="CAB4139223.1"/>
    </source>
</evidence>
<dbReference type="InterPro" id="IPR056098">
    <property type="entry name" value="Acb2/Tad1_hairpin"/>
</dbReference>
<feature type="domain" description="Acb2/Tad1 hairpin" evidence="2">
    <location>
        <begin position="49"/>
        <end position="109"/>
    </location>
</feature>
<evidence type="ECO:0000259" key="2">
    <source>
        <dbReference type="Pfam" id="PF24729"/>
    </source>
</evidence>
<organism evidence="3">
    <name type="scientific">uncultured Caudovirales phage</name>
    <dbReference type="NCBI Taxonomy" id="2100421"/>
    <lineage>
        <taxon>Viruses</taxon>
        <taxon>Duplodnaviria</taxon>
        <taxon>Heunggongvirae</taxon>
        <taxon>Uroviricota</taxon>
        <taxon>Caudoviricetes</taxon>
        <taxon>Peduoviridae</taxon>
        <taxon>Maltschvirus</taxon>
        <taxon>Maltschvirus maltsch</taxon>
    </lineage>
</organism>
<evidence type="ECO:0000256" key="1">
    <source>
        <dbReference type="ARBA" id="ARBA00022741"/>
    </source>
</evidence>